<protein>
    <recommendedName>
        <fullName evidence="2">Aminoglycoside phosphotransferase domain-containing protein</fullName>
    </recommendedName>
</protein>
<keyword evidence="1" id="KW-0175">Coiled coil</keyword>
<accession>A0A0G1BBL1</accession>
<evidence type="ECO:0000313" key="3">
    <source>
        <dbReference type="EMBL" id="KKS70652.1"/>
    </source>
</evidence>
<evidence type="ECO:0000256" key="1">
    <source>
        <dbReference type="SAM" id="Coils"/>
    </source>
</evidence>
<sequence length="356" mass="42174">MKQILEKIPGIRKYKKFQLVSGGISNQNYRIISPNTSKTDWLLTLYPDNKTWWKADKEEQITKIYKEHSIPSARIINSGYISYQNCDYRYLLREFVEGKDLDDFLLKKKNFAPDEWRDLLTELGTILGTLHSISMTGYGLIKGKTVSGSDIKDLPSASTWQKYVDRLMVDRGLLSERLDQGKTYGKLRGVDVQKIYKSSYELYINYRDVLKNVSQPFLIHYDMLLKNIIVKFNLRLSRWEVSAVIDNEWVSVGDPDIDLIQIENSVYFSLFRESFKKYWSFFTKAYGRKKMISKDIGKKRIIYHMIRSLFYLIEVYRTDKEEIVARNTKNIRNIEENYRFLKRLVDQEKVDFALPR</sequence>
<proteinExistence type="predicted"/>
<feature type="domain" description="Aminoglycoside phosphotransferase" evidence="2">
    <location>
        <begin position="17"/>
        <end position="265"/>
    </location>
</feature>
<dbReference type="Pfam" id="PF01636">
    <property type="entry name" value="APH"/>
    <property type="match status" value="1"/>
</dbReference>
<dbReference type="InterPro" id="IPR002575">
    <property type="entry name" value="Aminoglycoside_PTrfase"/>
</dbReference>
<organism evidence="3 4">
    <name type="scientific">Candidatus Daviesbacteria bacterium GW2011_GWA2_42_7</name>
    <dbReference type="NCBI Taxonomy" id="1618425"/>
    <lineage>
        <taxon>Bacteria</taxon>
        <taxon>Candidatus Daviesiibacteriota</taxon>
    </lineage>
</organism>
<dbReference type="EMBL" id="LCEJ01000017">
    <property type="protein sequence ID" value="KKS70652.1"/>
    <property type="molecule type" value="Genomic_DNA"/>
</dbReference>
<reference evidence="3 4" key="1">
    <citation type="journal article" date="2015" name="Nature">
        <title>rRNA introns, odd ribosomes, and small enigmatic genomes across a large radiation of phyla.</title>
        <authorList>
            <person name="Brown C.T."/>
            <person name="Hug L.A."/>
            <person name="Thomas B.C."/>
            <person name="Sharon I."/>
            <person name="Castelle C.J."/>
            <person name="Singh A."/>
            <person name="Wilkins M.J."/>
            <person name="Williams K.H."/>
            <person name="Banfield J.F."/>
        </authorList>
    </citation>
    <scope>NUCLEOTIDE SEQUENCE [LARGE SCALE GENOMIC DNA]</scope>
</reference>
<dbReference type="Proteomes" id="UP000034785">
    <property type="component" value="Unassembled WGS sequence"/>
</dbReference>
<dbReference type="Gene3D" id="3.30.200.20">
    <property type="entry name" value="Phosphorylase Kinase, domain 1"/>
    <property type="match status" value="1"/>
</dbReference>
<dbReference type="InterPro" id="IPR011009">
    <property type="entry name" value="Kinase-like_dom_sf"/>
</dbReference>
<dbReference type="AlphaFoldDB" id="A0A0G1BBL1"/>
<feature type="coiled-coil region" evidence="1">
    <location>
        <begin position="324"/>
        <end position="351"/>
    </location>
</feature>
<dbReference type="SUPFAM" id="SSF56112">
    <property type="entry name" value="Protein kinase-like (PK-like)"/>
    <property type="match status" value="1"/>
</dbReference>
<comment type="caution">
    <text evidence="3">The sequence shown here is derived from an EMBL/GenBank/DDBJ whole genome shotgun (WGS) entry which is preliminary data.</text>
</comment>
<name>A0A0G1BBL1_9BACT</name>
<evidence type="ECO:0000313" key="4">
    <source>
        <dbReference type="Proteomes" id="UP000034785"/>
    </source>
</evidence>
<evidence type="ECO:0000259" key="2">
    <source>
        <dbReference type="Pfam" id="PF01636"/>
    </source>
</evidence>
<dbReference type="Gene3D" id="3.90.1200.10">
    <property type="match status" value="1"/>
</dbReference>
<gene>
    <name evidence="3" type="ORF">UV41_C0017G0006</name>
</gene>